<keyword evidence="1 8" id="KW-0813">Transport</keyword>
<comment type="similarity">
    <text evidence="8">Belongs to the ABC transporter superfamily. Spermidine/putrescine importer (TC 3.A.1.11.1) family.</text>
</comment>
<dbReference type="OrthoDB" id="5298774at2"/>
<evidence type="ECO:0000256" key="1">
    <source>
        <dbReference type="ARBA" id="ARBA00022448"/>
    </source>
</evidence>
<dbReference type="RefSeq" id="WP_155438074.1">
    <property type="nucleotide sequence ID" value="NZ_WNLA01000002.1"/>
</dbReference>
<evidence type="ECO:0000313" key="10">
    <source>
        <dbReference type="EMBL" id="MTW01698.1"/>
    </source>
</evidence>
<keyword evidence="7 8" id="KW-0472">Membrane</keyword>
<evidence type="ECO:0000313" key="11">
    <source>
        <dbReference type="Proteomes" id="UP000484015"/>
    </source>
</evidence>
<dbReference type="SUPFAM" id="SSF52540">
    <property type="entry name" value="P-loop containing nucleoside triphosphate hydrolases"/>
    <property type="match status" value="1"/>
</dbReference>
<dbReference type="Pfam" id="PF08402">
    <property type="entry name" value="TOBE_2"/>
    <property type="match status" value="1"/>
</dbReference>
<dbReference type="PANTHER" id="PTHR42781">
    <property type="entry name" value="SPERMIDINE/PUTRESCINE IMPORT ATP-BINDING PROTEIN POTA"/>
    <property type="match status" value="1"/>
</dbReference>
<evidence type="ECO:0000256" key="3">
    <source>
        <dbReference type="ARBA" id="ARBA00022519"/>
    </source>
</evidence>
<evidence type="ECO:0000259" key="9">
    <source>
        <dbReference type="PROSITE" id="PS50893"/>
    </source>
</evidence>
<keyword evidence="3" id="KW-0997">Cell inner membrane</keyword>
<feature type="domain" description="ABC transporter" evidence="9">
    <location>
        <begin position="23"/>
        <end position="253"/>
    </location>
</feature>
<dbReference type="GO" id="GO:0015417">
    <property type="term" value="F:ABC-type polyamine transporter activity"/>
    <property type="evidence" value="ECO:0007669"/>
    <property type="project" value="UniProtKB-EC"/>
</dbReference>
<dbReference type="EC" id="7.6.2.11" evidence="8"/>
<evidence type="ECO:0000256" key="5">
    <source>
        <dbReference type="ARBA" id="ARBA00022840"/>
    </source>
</evidence>
<keyword evidence="4 8" id="KW-0547">Nucleotide-binding</keyword>
<keyword evidence="2 8" id="KW-1003">Cell membrane</keyword>
<dbReference type="AlphaFoldDB" id="A0A6L6PXM5"/>
<dbReference type="GO" id="GO:0015847">
    <property type="term" value="P:putrescine transport"/>
    <property type="evidence" value="ECO:0007669"/>
    <property type="project" value="UniProtKB-ARBA"/>
</dbReference>
<evidence type="ECO:0000256" key="2">
    <source>
        <dbReference type="ARBA" id="ARBA00022475"/>
    </source>
</evidence>
<dbReference type="InterPro" id="IPR003593">
    <property type="entry name" value="AAA+_ATPase"/>
</dbReference>
<dbReference type="Pfam" id="PF00005">
    <property type="entry name" value="ABC_tran"/>
    <property type="match status" value="1"/>
</dbReference>
<dbReference type="PROSITE" id="PS00211">
    <property type="entry name" value="ABC_TRANSPORTER_1"/>
    <property type="match status" value="1"/>
</dbReference>
<dbReference type="PROSITE" id="PS50893">
    <property type="entry name" value="ABC_TRANSPORTER_2"/>
    <property type="match status" value="1"/>
</dbReference>
<proteinExistence type="inferred from homology"/>
<comment type="subunit">
    <text evidence="8">The complex is composed of two ATP-binding proteins (PotA), two transmembrane proteins (PotB and PotC) and a solute-binding protein (PotD).</text>
</comment>
<name>A0A6L6PXM5_9BURK</name>
<sequence length="378" mass="40753">MTRNPPAVPAAAVPRAAATTPYLQIDHLVKSFDGVHAVDGIDLGIAQGEIFALLGSSGCGKSTLLRMLAGFETPTSGRILLDGQDITGLPPYQRTINMMFQSYALFPHLTVYDNVAFGLRRESVPEPDIAERVGHMLALVQMSAYARRKPHQLSGGQQQRVALARSLAKRPRLLLLDEPLGALDKKLREKTQSELVNIIHQVGVTCVMVTHDQEEAMSMASRIAVMSAGRIQQVGKPADIYETPNCRFVADFIGNINLFDGTLAEVTPGHVVVASADCQHYVGHGVSGNPGMAVTVGLRPEKIHVSRSSPPHIHNSVRGKVVELAYLGSHTVYHLQLASGMVVKASATNAKRHAADSPQWGDTVFASWGDDAMVVLTH</sequence>
<dbReference type="PANTHER" id="PTHR42781:SF5">
    <property type="entry name" value="PUTRESCINE TRANSPORT ATP-BINDING PROTEIN POTG"/>
    <property type="match status" value="1"/>
</dbReference>
<comment type="catalytic activity">
    <reaction evidence="8">
        <text>ATP + H2O + polyamine-[polyamine-binding protein]Side 1 = ADP + phosphate + polyamineSide 2 + [polyamine-binding protein]Side 1.</text>
        <dbReference type="EC" id="7.6.2.11"/>
    </reaction>
</comment>
<dbReference type="NCBIfam" id="TIGR01187">
    <property type="entry name" value="potA"/>
    <property type="match status" value="1"/>
</dbReference>
<dbReference type="GO" id="GO:0043190">
    <property type="term" value="C:ATP-binding cassette (ABC) transporter complex"/>
    <property type="evidence" value="ECO:0007669"/>
    <property type="project" value="InterPro"/>
</dbReference>
<dbReference type="Gene3D" id="2.40.50.100">
    <property type="match status" value="1"/>
</dbReference>
<protein>
    <recommendedName>
        <fullName evidence="8">Spermidine/putrescine import ATP-binding protein PotA</fullName>
        <ecNumber evidence="8">7.6.2.11</ecNumber>
    </recommendedName>
</protein>
<organism evidence="10 11">
    <name type="scientific">Pseudoduganella ginsengisoli</name>
    <dbReference type="NCBI Taxonomy" id="1462440"/>
    <lineage>
        <taxon>Bacteria</taxon>
        <taxon>Pseudomonadati</taxon>
        <taxon>Pseudomonadota</taxon>
        <taxon>Betaproteobacteria</taxon>
        <taxon>Burkholderiales</taxon>
        <taxon>Oxalobacteraceae</taxon>
        <taxon>Telluria group</taxon>
        <taxon>Pseudoduganella</taxon>
    </lineage>
</organism>
<dbReference type="FunFam" id="3.40.50.300:FF:000133">
    <property type="entry name" value="Spermidine/putrescine import ATP-binding protein PotA"/>
    <property type="match status" value="1"/>
</dbReference>
<keyword evidence="5 8" id="KW-0067">ATP-binding</keyword>
<dbReference type="GO" id="GO:0016887">
    <property type="term" value="F:ATP hydrolysis activity"/>
    <property type="evidence" value="ECO:0007669"/>
    <property type="project" value="InterPro"/>
</dbReference>
<dbReference type="InterPro" id="IPR005893">
    <property type="entry name" value="PotA-like"/>
</dbReference>
<dbReference type="GO" id="GO:0005524">
    <property type="term" value="F:ATP binding"/>
    <property type="evidence" value="ECO:0007669"/>
    <property type="project" value="UniProtKB-KW"/>
</dbReference>
<evidence type="ECO:0000256" key="7">
    <source>
        <dbReference type="ARBA" id="ARBA00023136"/>
    </source>
</evidence>
<reference evidence="10 11" key="1">
    <citation type="submission" date="2019-11" db="EMBL/GenBank/DDBJ databases">
        <title>Type strains purchased from KCTC, JCM and DSMZ.</title>
        <authorList>
            <person name="Lu H."/>
        </authorList>
    </citation>
    <scope>NUCLEOTIDE SEQUENCE [LARGE SCALE GENOMIC DNA]</scope>
    <source>
        <strain evidence="10 11">KCTC 42409</strain>
    </source>
</reference>
<dbReference type="InterPro" id="IPR027417">
    <property type="entry name" value="P-loop_NTPase"/>
</dbReference>
<comment type="function">
    <text evidence="8">Part of the ABC transporter complex PotABCD involved in spermidine/putrescine import. Responsible for energy coupling to the transport system.</text>
</comment>
<dbReference type="SMART" id="SM00382">
    <property type="entry name" value="AAA"/>
    <property type="match status" value="1"/>
</dbReference>
<dbReference type="EMBL" id="WNLA01000002">
    <property type="protein sequence ID" value="MTW01698.1"/>
    <property type="molecule type" value="Genomic_DNA"/>
</dbReference>
<dbReference type="InterPro" id="IPR008995">
    <property type="entry name" value="Mo/tungstate-bd_C_term_dom"/>
</dbReference>
<dbReference type="InterPro" id="IPR050093">
    <property type="entry name" value="ABC_SmlMolc_Importer"/>
</dbReference>
<keyword evidence="6 8" id="KW-1278">Translocase</keyword>
<evidence type="ECO:0000256" key="4">
    <source>
        <dbReference type="ARBA" id="ARBA00022741"/>
    </source>
</evidence>
<dbReference type="InterPro" id="IPR003439">
    <property type="entry name" value="ABC_transporter-like_ATP-bd"/>
</dbReference>
<dbReference type="InterPro" id="IPR013611">
    <property type="entry name" value="Transp-assoc_OB_typ2"/>
</dbReference>
<gene>
    <name evidence="8 10" type="primary">potA</name>
    <name evidence="10" type="ORF">GM668_06300</name>
</gene>
<dbReference type="Gene3D" id="3.40.50.300">
    <property type="entry name" value="P-loop containing nucleotide triphosphate hydrolases"/>
    <property type="match status" value="1"/>
</dbReference>
<dbReference type="Proteomes" id="UP000484015">
    <property type="component" value="Unassembled WGS sequence"/>
</dbReference>
<keyword evidence="11" id="KW-1185">Reference proteome</keyword>
<comment type="caution">
    <text evidence="10">The sequence shown here is derived from an EMBL/GenBank/DDBJ whole genome shotgun (WGS) entry which is preliminary data.</text>
</comment>
<accession>A0A6L6PXM5</accession>
<dbReference type="InterPro" id="IPR017871">
    <property type="entry name" value="ABC_transporter-like_CS"/>
</dbReference>
<evidence type="ECO:0000256" key="6">
    <source>
        <dbReference type="ARBA" id="ARBA00022967"/>
    </source>
</evidence>
<evidence type="ECO:0000256" key="8">
    <source>
        <dbReference type="RuleBase" id="RU364083"/>
    </source>
</evidence>
<dbReference type="SUPFAM" id="SSF50331">
    <property type="entry name" value="MOP-like"/>
    <property type="match status" value="1"/>
</dbReference>